<evidence type="ECO:0000313" key="1">
    <source>
        <dbReference type="EMBL" id="KAG5183836.1"/>
    </source>
</evidence>
<dbReference type="OrthoDB" id="3231855at2759"/>
<reference evidence="1" key="1">
    <citation type="submission" date="2021-02" db="EMBL/GenBank/DDBJ databases">
        <title>First Annotated Genome of the Yellow-green Alga Tribonema minus.</title>
        <authorList>
            <person name="Mahan K.M."/>
        </authorList>
    </citation>
    <scope>NUCLEOTIDE SEQUENCE</scope>
    <source>
        <strain evidence="1">UTEX B ZZ1240</strain>
    </source>
</reference>
<name>A0A836CHE7_9STRA</name>
<proteinExistence type="predicted"/>
<organism evidence="1 2">
    <name type="scientific">Tribonema minus</name>
    <dbReference type="NCBI Taxonomy" id="303371"/>
    <lineage>
        <taxon>Eukaryota</taxon>
        <taxon>Sar</taxon>
        <taxon>Stramenopiles</taxon>
        <taxon>Ochrophyta</taxon>
        <taxon>PX clade</taxon>
        <taxon>Xanthophyceae</taxon>
        <taxon>Tribonematales</taxon>
        <taxon>Tribonemataceae</taxon>
        <taxon>Tribonema</taxon>
    </lineage>
</organism>
<comment type="caution">
    <text evidence="1">The sequence shown here is derived from an EMBL/GenBank/DDBJ whole genome shotgun (WGS) entry which is preliminary data.</text>
</comment>
<gene>
    <name evidence="1" type="ORF">JKP88DRAFT_255678</name>
</gene>
<protein>
    <submittedName>
        <fullName evidence="1">Uncharacterized protein</fullName>
    </submittedName>
</protein>
<keyword evidence="2" id="KW-1185">Reference proteome</keyword>
<dbReference type="Proteomes" id="UP000664859">
    <property type="component" value="Unassembled WGS sequence"/>
</dbReference>
<dbReference type="EMBL" id="JAFCMP010000186">
    <property type="protein sequence ID" value="KAG5183836.1"/>
    <property type="molecule type" value="Genomic_DNA"/>
</dbReference>
<sequence>MYLHVTCALVPGSPKSKCVVITSSTLSHIMYPAYHSCSYGRQTASAQAALADSALMSMCQCFASTGKRQQLSMQRLARAGLAAVLYLTAAATLNTTTAVLRINISYSSNTNSCRHLMALGERSTTAPSPPQPQATECGLTTVPGPAQQQSASSGRRLSNFRNLIEEIDLQVMQHKEIVVITGRGVHSADGLPKRRPLVIALFQVSCDGCIKNSLYCSAGHCDEMALRDSIPVSFAGRDTETAFIVIDHPKTQWVITEVLDHKGAELGDAVCTVHASARDDQYLLVPHHLKVDTLHQQKLEHMR</sequence>
<dbReference type="AlphaFoldDB" id="A0A836CHE7"/>
<evidence type="ECO:0000313" key="2">
    <source>
        <dbReference type="Proteomes" id="UP000664859"/>
    </source>
</evidence>
<accession>A0A836CHE7</accession>